<reference evidence="4" key="1">
    <citation type="submission" date="2021-01" db="EMBL/GenBank/DDBJ databases">
        <authorList>
            <person name="Corre E."/>
            <person name="Pelletier E."/>
            <person name="Niang G."/>
            <person name="Scheremetjew M."/>
            <person name="Finn R."/>
            <person name="Kale V."/>
            <person name="Holt S."/>
            <person name="Cochrane G."/>
            <person name="Meng A."/>
            <person name="Brown T."/>
            <person name="Cohen L."/>
        </authorList>
    </citation>
    <scope>NUCLEOTIDE SEQUENCE</scope>
    <source>
        <strain evidence="4">CCMP1897</strain>
    </source>
</reference>
<accession>A0A7S3UDD2</accession>
<protein>
    <recommendedName>
        <fullName evidence="5">ARC6 IMS domain-containing protein</fullName>
    </recommendedName>
</protein>
<sequence length="771" mass="84532">MSCAWKVSTVPKQKKGKRGWKKAEPARTWMGASRAMKDETNPNTASIPLDPYKVLGIPRSATAAERELRCSKLVLEGLPPGFSQSAAVGRKNLIDLAKRSISNSSGDAPTSLAVPSAWLPGAVSLLQEAGEPELVEELGKEALAGRLDKAGRRDILLAMALAECDLAQDAVSRDEIALACARLNNGRDLLKQGGMPPISEVLQTEIEACLESLVAPCILEHLSVPLEAPHAQVREEAIQVLQSFFDYGPAEILGGDPNQVDTSTSIYMSSVQKRLTAEEVVDLIPWLDVAQAYQKARSLDASAKFSPANVIRKSLNPQMPAELAWFSPTTFHNAAVAHIVVGFLKRKPQLVAKAEKLLDLAELSDDAVRVERAMCRLLLGDPTQALEVLFFTPRSAKSTVLPSSFKSDPFLKGGKVKNRSGTTLSTAIRSRDEVLDFIKQNSPQQGEGEEGLLPGLCLFAEKWMKLVGFQRFRDTADSFYLSTQLAPYFESHSVQSFINRRDRNPDLLDDNFAPFQRVRVTVASMASFLSGALERNIRSMRTKPSTSAPTLQAEPLQIQNGNQEEEGLVKTESTSGRILRLPLVVRQTIALAVVVVLVSGASIASKAPQKLQGMIKKGAMQQMKADVSKTTKPVEVQEELQSPTILTLYSADKLIRDWQMAKAIGMGPWHDVSGMKLMLLDPMLTDWSRRVKHAEKLGCSWKYTLEDLTVSRVDQEPGSPLATVTASIAEVGELLDSNDALVEQYSDKYVVQYTAVRSRDAWRLSTCKIIK</sequence>
<dbReference type="Pfam" id="PF23468">
    <property type="entry name" value="ARC6"/>
    <property type="match status" value="2"/>
</dbReference>
<evidence type="ECO:0000259" key="3">
    <source>
        <dbReference type="Pfam" id="PF25515"/>
    </source>
</evidence>
<evidence type="ECO:0000313" key="4">
    <source>
        <dbReference type="EMBL" id="CAE0611218.1"/>
    </source>
</evidence>
<dbReference type="InterPro" id="IPR057137">
    <property type="entry name" value="CDP1-like_a_solenoid_2"/>
</dbReference>
<feature type="domain" description="Plastid division protein CDP1-like 2nd alpha solenoid" evidence="2">
    <location>
        <begin position="430"/>
        <end position="503"/>
    </location>
</feature>
<dbReference type="Pfam" id="PF25515">
    <property type="entry name" value="Arm_PDR"/>
    <property type="match status" value="1"/>
</dbReference>
<evidence type="ECO:0000259" key="1">
    <source>
        <dbReference type="Pfam" id="PF13355"/>
    </source>
</evidence>
<evidence type="ECO:0000259" key="2">
    <source>
        <dbReference type="Pfam" id="PF23468"/>
    </source>
</evidence>
<dbReference type="PANTHER" id="PTHR33925:SF1">
    <property type="entry name" value="PROTEIN ACCUMULATION AND REPLICATION OF CHLOROPLASTS 6, CHLOROPLASTIC"/>
    <property type="match status" value="1"/>
</dbReference>
<dbReference type="EMBL" id="HBIS01005596">
    <property type="protein sequence ID" value="CAE0611218.1"/>
    <property type="molecule type" value="Transcribed_RNA"/>
</dbReference>
<feature type="domain" description="Plastid division protein CDP1-like 1st alpha solenoid" evidence="3">
    <location>
        <begin position="114"/>
        <end position="245"/>
    </location>
</feature>
<feature type="domain" description="Plastid division protein CDP1-like IMS" evidence="1">
    <location>
        <begin position="651"/>
        <end position="764"/>
    </location>
</feature>
<feature type="domain" description="Plastid division protein CDP1-like 2nd alpha solenoid" evidence="2">
    <location>
        <begin position="330"/>
        <end position="390"/>
    </location>
</feature>
<name>A0A7S3UDD2_9CHLO</name>
<dbReference type="Pfam" id="PF13355">
    <property type="entry name" value="ARC6-like_IMS"/>
    <property type="match status" value="1"/>
</dbReference>
<dbReference type="InterPro" id="IPR044685">
    <property type="entry name" value="CPD1-like"/>
</dbReference>
<dbReference type="InterPro" id="IPR058032">
    <property type="entry name" value="CDP1-like_a_solenoid_1"/>
</dbReference>
<dbReference type="PANTHER" id="PTHR33925">
    <property type="entry name" value="PLASTID DIVISION PROTEIN CDP1, CHLOROPLASTIC-RELATED"/>
    <property type="match status" value="1"/>
</dbReference>
<gene>
    <name evidence="4" type="ORF">PSAL00342_LOCUS5053</name>
</gene>
<evidence type="ECO:0008006" key="5">
    <source>
        <dbReference type="Google" id="ProtNLM"/>
    </source>
</evidence>
<dbReference type="AlphaFoldDB" id="A0A7S3UDD2"/>
<proteinExistence type="predicted"/>
<organism evidence="4">
    <name type="scientific">Picocystis salinarum</name>
    <dbReference type="NCBI Taxonomy" id="88271"/>
    <lineage>
        <taxon>Eukaryota</taxon>
        <taxon>Viridiplantae</taxon>
        <taxon>Chlorophyta</taxon>
        <taxon>Picocystophyceae</taxon>
        <taxon>Picocystales</taxon>
        <taxon>Picocystaceae</taxon>
        <taxon>Picocystis</taxon>
    </lineage>
</organism>
<dbReference type="InterPro" id="IPR025344">
    <property type="entry name" value="CDP1-like_IMS"/>
</dbReference>